<proteinExistence type="predicted"/>
<feature type="compositionally biased region" description="Polar residues" evidence="1">
    <location>
        <begin position="125"/>
        <end position="138"/>
    </location>
</feature>
<feature type="compositionally biased region" description="Low complexity" evidence="1">
    <location>
        <begin position="139"/>
        <end position="154"/>
    </location>
</feature>
<reference evidence="3" key="1">
    <citation type="submission" date="2013-02" db="EMBL/GenBank/DDBJ databases">
        <authorList>
            <person name="Hughes D."/>
        </authorList>
    </citation>
    <scope>NUCLEOTIDE SEQUENCE</scope>
    <source>
        <strain>Durham</strain>
        <strain evidence="3">NC isolate 2 -- Noor lab</strain>
    </source>
</reference>
<dbReference type="EMBL" id="CAQQ02124928">
    <property type="status" value="NOT_ANNOTATED_CDS"/>
    <property type="molecule type" value="Genomic_DNA"/>
</dbReference>
<evidence type="ECO:0000313" key="3">
    <source>
        <dbReference type="Proteomes" id="UP000015102"/>
    </source>
</evidence>
<dbReference type="AlphaFoldDB" id="T1GVX8"/>
<dbReference type="EMBL" id="CAQQ02124929">
    <property type="status" value="NOT_ANNOTATED_CDS"/>
    <property type="molecule type" value="Genomic_DNA"/>
</dbReference>
<dbReference type="EMBL" id="CAQQ02124927">
    <property type="status" value="NOT_ANNOTATED_CDS"/>
    <property type="molecule type" value="Genomic_DNA"/>
</dbReference>
<sequence>ISQVSNQPSKTELQKPHQHKHEKKRKSQNHDRESLQIVNERKGSSKHSKEKITSPVEPEDDSDNEKFTISPLLKEQSKQRAFQIDGVEESIDDTDTDADESKNSLAKCGNEKDDQARKTIIEPLSSKQDISDSPLTGNSPSAKSLSDSYSSSSSTKRLLTPNINQLNNDFKDSKKSTHSLNISN</sequence>
<feature type="compositionally biased region" description="Basic residues" evidence="1">
    <location>
        <begin position="16"/>
        <end position="27"/>
    </location>
</feature>
<reference evidence="2" key="2">
    <citation type="submission" date="2015-06" db="UniProtKB">
        <authorList>
            <consortium name="EnsemblMetazoa"/>
        </authorList>
    </citation>
    <scope>IDENTIFICATION</scope>
</reference>
<name>T1GVX8_MEGSC</name>
<feature type="compositionally biased region" description="Basic and acidic residues" evidence="1">
    <location>
        <begin position="28"/>
        <end position="43"/>
    </location>
</feature>
<evidence type="ECO:0000313" key="2">
    <source>
        <dbReference type="EnsemblMetazoa" id="MESCA007946-PA"/>
    </source>
</evidence>
<feature type="region of interest" description="Disordered" evidence="1">
    <location>
        <begin position="1"/>
        <end position="184"/>
    </location>
</feature>
<feature type="compositionally biased region" description="Polar residues" evidence="1">
    <location>
        <begin position="155"/>
        <end position="168"/>
    </location>
</feature>
<evidence type="ECO:0000256" key="1">
    <source>
        <dbReference type="SAM" id="MobiDB-lite"/>
    </source>
</evidence>
<feature type="compositionally biased region" description="Polar residues" evidence="1">
    <location>
        <begin position="1"/>
        <end position="11"/>
    </location>
</feature>
<dbReference type="EnsemblMetazoa" id="MESCA007946-RA">
    <property type="protein sequence ID" value="MESCA007946-PA"/>
    <property type="gene ID" value="MESCA007946"/>
</dbReference>
<keyword evidence="3" id="KW-1185">Reference proteome</keyword>
<dbReference type="Proteomes" id="UP000015102">
    <property type="component" value="Unassembled WGS sequence"/>
</dbReference>
<dbReference type="HOGENOM" id="CLU_1471782_0_0_1"/>
<feature type="compositionally biased region" description="Acidic residues" evidence="1">
    <location>
        <begin position="86"/>
        <end position="98"/>
    </location>
</feature>
<protein>
    <submittedName>
        <fullName evidence="2">Uncharacterized protein</fullName>
    </submittedName>
</protein>
<organism evidence="2 3">
    <name type="scientific">Megaselia scalaris</name>
    <name type="common">Humpbacked fly</name>
    <name type="synonym">Phora scalaris</name>
    <dbReference type="NCBI Taxonomy" id="36166"/>
    <lineage>
        <taxon>Eukaryota</taxon>
        <taxon>Metazoa</taxon>
        <taxon>Ecdysozoa</taxon>
        <taxon>Arthropoda</taxon>
        <taxon>Hexapoda</taxon>
        <taxon>Insecta</taxon>
        <taxon>Pterygota</taxon>
        <taxon>Neoptera</taxon>
        <taxon>Endopterygota</taxon>
        <taxon>Diptera</taxon>
        <taxon>Brachycera</taxon>
        <taxon>Muscomorpha</taxon>
        <taxon>Platypezoidea</taxon>
        <taxon>Phoridae</taxon>
        <taxon>Megaseliini</taxon>
        <taxon>Megaselia</taxon>
    </lineage>
</organism>
<accession>T1GVX8</accession>
<feature type="compositionally biased region" description="Basic and acidic residues" evidence="1">
    <location>
        <begin position="109"/>
        <end position="120"/>
    </location>
</feature>